<protein>
    <recommendedName>
        <fullName evidence="3 10">Lipid-A-disaccharide synthase</fullName>
        <ecNumber evidence="2 10">2.4.1.182</ecNumber>
    </recommendedName>
</protein>
<gene>
    <name evidence="11" type="ORF">Pla108_05020</name>
</gene>
<dbReference type="EMBL" id="SJPR01000001">
    <property type="protein sequence ID" value="TWT99559.1"/>
    <property type="molecule type" value="Genomic_DNA"/>
</dbReference>
<evidence type="ECO:0000256" key="9">
    <source>
        <dbReference type="ARBA" id="ARBA00048975"/>
    </source>
</evidence>
<evidence type="ECO:0000256" key="3">
    <source>
        <dbReference type="ARBA" id="ARBA00020902"/>
    </source>
</evidence>
<evidence type="ECO:0000313" key="11">
    <source>
        <dbReference type="EMBL" id="TWT99559.1"/>
    </source>
</evidence>
<keyword evidence="5" id="KW-0441">Lipid A biosynthesis</keyword>
<evidence type="ECO:0000256" key="7">
    <source>
        <dbReference type="ARBA" id="ARBA00022679"/>
    </source>
</evidence>
<comment type="function">
    <text evidence="1">Condensation of UDP-2,3-diacylglucosamine and 2,3-diacylglucosamine-1-phosphate to form lipid A disaccharide, a precursor of lipid A, a phosphorylated glycolipid that anchors the lipopolysaccharide to the outer membrane of the cell.</text>
</comment>
<dbReference type="AlphaFoldDB" id="A0A5C6AIW3"/>
<sequence length="411" mass="45892">MAKTIFFSVGEPSGDLHGANLIRTLAAGSGEPIRAVGFGGPRMAAEGAELLFDLTQLAVMGFIEVFWKLPQFLRLAAQADRYFAEHRPDAVVLIDFPGFNWHIAKAAKKHGVPVFYYGTPQVWGWAAWRVKKLRSYVDHALCKLPFEEAWLRERGVNATFVGHPYFDELHTRKLDNEFVAAHADPKRPLVTLLPGSRTQEVRANFRWQLAAMKKIRQRVPSARFAVAAFKEKHVAMAEAAIHEAGFVKGEAPAIHVGRTPELIEAATCCLAVSGSVSLELLHHTKPTVILYHVSPFAYWLQSVFRRVPYITLVNLLTAPELFPEKVGVYDRHAARDAHVLMPEYLTCVDRSDELAEHAIEWLTNRAKRTEVVTRMAELKAQVDVAGASERAAEYVRRELGVDAATPRSQAA</sequence>
<keyword evidence="4" id="KW-0444">Lipid biosynthesis</keyword>
<evidence type="ECO:0000256" key="1">
    <source>
        <dbReference type="ARBA" id="ARBA00002056"/>
    </source>
</evidence>
<dbReference type="GO" id="GO:0016020">
    <property type="term" value="C:membrane"/>
    <property type="evidence" value="ECO:0007669"/>
    <property type="project" value="GOC"/>
</dbReference>
<dbReference type="RefSeq" id="WP_146442474.1">
    <property type="nucleotide sequence ID" value="NZ_SJPR01000001.1"/>
</dbReference>
<name>A0A5C6AIW3_9BACT</name>
<dbReference type="InterPro" id="IPR003835">
    <property type="entry name" value="Glyco_trans_19"/>
</dbReference>
<dbReference type="GO" id="GO:0009245">
    <property type="term" value="P:lipid A biosynthetic process"/>
    <property type="evidence" value="ECO:0007669"/>
    <property type="project" value="UniProtKB-UniRule"/>
</dbReference>
<dbReference type="EC" id="2.4.1.182" evidence="2 10"/>
<evidence type="ECO:0000313" key="12">
    <source>
        <dbReference type="Proteomes" id="UP000317421"/>
    </source>
</evidence>
<dbReference type="NCBIfam" id="TIGR00215">
    <property type="entry name" value="lpxB"/>
    <property type="match status" value="1"/>
</dbReference>
<dbReference type="OrthoDB" id="9801642at2"/>
<dbReference type="PANTHER" id="PTHR30372">
    <property type="entry name" value="LIPID-A-DISACCHARIDE SYNTHASE"/>
    <property type="match status" value="1"/>
</dbReference>
<dbReference type="GO" id="GO:0005543">
    <property type="term" value="F:phospholipid binding"/>
    <property type="evidence" value="ECO:0007669"/>
    <property type="project" value="TreeGrafter"/>
</dbReference>
<keyword evidence="7 11" id="KW-0808">Transferase</keyword>
<evidence type="ECO:0000256" key="6">
    <source>
        <dbReference type="ARBA" id="ARBA00022676"/>
    </source>
</evidence>
<dbReference type="PANTHER" id="PTHR30372:SF4">
    <property type="entry name" value="LIPID-A-DISACCHARIDE SYNTHASE, MITOCHONDRIAL-RELATED"/>
    <property type="match status" value="1"/>
</dbReference>
<reference evidence="11 12" key="1">
    <citation type="submission" date="2019-02" db="EMBL/GenBank/DDBJ databases">
        <title>Deep-cultivation of Planctomycetes and their phenomic and genomic characterization uncovers novel biology.</title>
        <authorList>
            <person name="Wiegand S."/>
            <person name="Jogler M."/>
            <person name="Boedeker C."/>
            <person name="Pinto D."/>
            <person name="Vollmers J."/>
            <person name="Rivas-Marin E."/>
            <person name="Kohn T."/>
            <person name="Peeters S.H."/>
            <person name="Heuer A."/>
            <person name="Rast P."/>
            <person name="Oberbeckmann S."/>
            <person name="Bunk B."/>
            <person name="Jeske O."/>
            <person name="Meyerdierks A."/>
            <person name="Storesund J.E."/>
            <person name="Kallscheuer N."/>
            <person name="Luecker S."/>
            <person name="Lage O.M."/>
            <person name="Pohl T."/>
            <person name="Merkel B.J."/>
            <person name="Hornburger P."/>
            <person name="Mueller R.-W."/>
            <person name="Bruemmer F."/>
            <person name="Labrenz M."/>
            <person name="Spormann A.M."/>
            <person name="Op Den Camp H."/>
            <person name="Overmann J."/>
            <person name="Amann R."/>
            <person name="Jetten M.S.M."/>
            <person name="Mascher T."/>
            <person name="Medema M.H."/>
            <person name="Devos D.P."/>
            <person name="Kaster A.-K."/>
            <person name="Ovreas L."/>
            <person name="Rohde M."/>
            <person name="Galperin M.Y."/>
            <person name="Jogler C."/>
        </authorList>
    </citation>
    <scope>NUCLEOTIDE SEQUENCE [LARGE SCALE GENOMIC DNA]</scope>
    <source>
        <strain evidence="11 12">Pla108</strain>
    </source>
</reference>
<proteinExistence type="predicted"/>
<dbReference type="Pfam" id="PF02684">
    <property type="entry name" value="LpxB"/>
    <property type="match status" value="1"/>
</dbReference>
<keyword evidence="6 11" id="KW-0328">Glycosyltransferase</keyword>
<organism evidence="11 12">
    <name type="scientific">Botrimarina colliarenosi</name>
    <dbReference type="NCBI Taxonomy" id="2528001"/>
    <lineage>
        <taxon>Bacteria</taxon>
        <taxon>Pseudomonadati</taxon>
        <taxon>Planctomycetota</taxon>
        <taxon>Planctomycetia</taxon>
        <taxon>Pirellulales</taxon>
        <taxon>Lacipirellulaceae</taxon>
        <taxon>Botrimarina</taxon>
    </lineage>
</organism>
<evidence type="ECO:0000256" key="8">
    <source>
        <dbReference type="ARBA" id="ARBA00023098"/>
    </source>
</evidence>
<evidence type="ECO:0000256" key="10">
    <source>
        <dbReference type="NCBIfam" id="TIGR00215"/>
    </source>
</evidence>
<keyword evidence="8" id="KW-0443">Lipid metabolism</keyword>
<evidence type="ECO:0000256" key="5">
    <source>
        <dbReference type="ARBA" id="ARBA00022556"/>
    </source>
</evidence>
<comment type="caution">
    <text evidence="11">The sequence shown here is derived from an EMBL/GenBank/DDBJ whole genome shotgun (WGS) entry which is preliminary data.</text>
</comment>
<dbReference type="SUPFAM" id="SSF53756">
    <property type="entry name" value="UDP-Glycosyltransferase/glycogen phosphorylase"/>
    <property type="match status" value="1"/>
</dbReference>
<dbReference type="Proteomes" id="UP000317421">
    <property type="component" value="Unassembled WGS sequence"/>
</dbReference>
<accession>A0A5C6AIW3</accession>
<evidence type="ECO:0000256" key="4">
    <source>
        <dbReference type="ARBA" id="ARBA00022516"/>
    </source>
</evidence>
<keyword evidence="12" id="KW-1185">Reference proteome</keyword>
<comment type="catalytic activity">
    <reaction evidence="9">
        <text>a lipid X + a UDP-2-N,3-O-bis[(3R)-3-hydroxyacyl]-alpha-D-glucosamine = a lipid A disaccharide + UDP + H(+)</text>
        <dbReference type="Rhea" id="RHEA:67828"/>
        <dbReference type="ChEBI" id="CHEBI:15378"/>
        <dbReference type="ChEBI" id="CHEBI:58223"/>
        <dbReference type="ChEBI" id="CHEBI:137748"/>
        <dbReference type="ChEBI" id="CHEBI:176338"/>
        <dbReference type="ChEBI" id="CHEBI:176343"/>
        <dbReference type="EC" id="2.4.1.182"/>
    </reaction>
</comment>
<evidence type="ECO:0000256" key="2">
    <source>
        <dbReference type="ARBA" id="ARBA00012687"/>
    </source>
</evidence>
<dbReference type="GO" id="GO:0008915">
    <property type="term" value="F:lipid-A-disaccharide synthase activity"/>
    <property type="evidence" value="ECO:0007669"/>
    <property type="project" value="UniProtKB-UniRule"/>
</dbReference>